<dbReference type="InterPro" id="IPR036852">
    <property type="entry name" value="Peptidase_S8/S53_dom_sf"/>
</dbReference>
<dbReference type="Gene3D" id="3.40.50.200">
    <property type="entry name" value="Peptidase S8/S53 domain"/>
    <property type="match status" value="1"/>
</dbReference>
<comment type="caution">
    <text evidence="9">The sequence shown here is derived from an EMBL/GenBank/DDBJ whole genome shotgun (WGS) entry which is preliminary data.</text>
</comment>
<keyword evidence="5 7" id="KW-0378">Hydrolase</keyword>
<keyword evidence="6 7" id="KW-0720">Serine protease</keyword>
<evidence type="ECO:0000256" key="2">
    <source>
        <dbReference type="ARBA" id="ARBA00011073"/>
    </source>
</evidence>
<keyword evidence="3" id="KW-0964">Secreted</keyword>
<dbReference type="EMBL" id="DSLG01000001">
    <property type="protein sequence ID" value="HEA86422.1"/>
    <property type="molecule type" value="Genomic_DNA"/>
</dbReference>
<dbReference type="SUPFAM" id="SSF52743">
    <property type="entry name" value="Subtilisin-like"/>
    <property type="match status" value="1"/>
</dbReference>
<dbReference type="PANTHER" id="PTHR43806:SF11">
    <property type="entry name" value="CEREVISIN-RELATED"/>
    <property type="match status" value="1"/>
</dbReference>
<comment type="subcellular location">
    <subcellularLocation>
        <location evidence="1">Secreted</location>
    </subcellularLocation>
</comment>
<dbReference type="InterPro" id="IPR000209">
    <property type="entry name" value="Peptidase_S8/S53_dom"/>
</dbReference>
<organism evidence="9">
    <name type="scientific">candidate division WOR-3 bacterium</name>
    <dbReference type="NCBI Taxonomy" id="2052148"/>
    <lineage>
        <taxon>Bacteria</taxon>
        <taxon>Bacteria division WOR-3</taxon>
    </lineage>
</organism>
<accession>A0A7C1RXI3</accession>
<dbReference type="PRINTS" id="PR00723">
    <property type="entry name" value="SUBTILISIN"/>
</dbReference>
<dbReference type="PANTHER" id="PTHR43806">
    <property type="entry name" value="PEPTIDASE S8"/>
    <property type="match status" value="1"/>
</dbReference>
<feature type="active site" description="Charge relay system" evidence="7">
    <location>
        <position position="160"/>
    </location>
</feature>
<dbReference type="Pfam" id="PF00082">
    <property type="entry name" value="Peptidase_S8"/>
    <property type="match status" value="1"/>
</dbReference>
<feature type="active site" description="Charge relay system" evidence="7">
    <location>
        <position position="355"/>
    </location>
</feature>
<evidence type="ECO:0000256" key="7">
    <source>
        <dbReference type="PROSITE-ProRule" id="PRU01240"/>
    </source>
</evidence>
<dbReference type="CDD" id="cd07484">
    <property type="entry name" value="Peptidases_S8_Thermitase_like"/>
    <property type="match status" value="1"/>
</dbReference>
<dbReference type="InterPro" id="IPR050131">
    <property type="entry name" value="Peptidase_S8_subtilisin-like"/>
</dbReference>
<gene>
    <name evidence="9" type="ORF">ENP94_00190</name>
    <name evidence="10" type="ORF">ENS16_06670</name>
</gene>
<dbReference type="PROSITE" id="PS00138">
    <property type="entry name" value="SUBTILASE_SER"/>
    <property type="match status" value="1"/>
</dbReference>
<evidence type="ECO:0000256" key="5">
    <source>
        <dbReference type="ARBA" id="ARBA00022801"/>
    </source>
</evidence>
<dbReference type="PROSITE" id="PS51892">
    <property type="entry name" value="SUBTILASE"/>
    <property type="match status" value="1"/>
</dbReference>
<evidence type="ECO:0000259" key="8">
    <source>
        <dbReference type="Pfam" id="PF00082"/>
    </source>
</evidence>
<dbReference type="GO" id="GO:0004252">
    <property type="term" value="F:serine-type endopeptidase activity"/>
    <property type="evidence" value="ECO:0007669"/>
    <property type="project" value="UniProtKB-UniRule"/>
</dbReference>
<dbReference type="InterPro" id="IPR015500">
    <property type="entry name" value="Peptidase_S8_subtilisin-rel"/>
</dbReference>
<dbReference type="InterPro" id="IPR023828">
    <property type="entry name" value="Peptidase_S8_Ser-AS"/>
</dbReference>
<evidence type="ECO:0000313" key="9">
    <source>
        <dbReference type="EMBL" id="HEA86422.1"/>
    </source>
</evidence>
<dbReference type="EMBL" id="DSTU01000008">
    <property type="protein sequence ID" value="HFJ54352.1"/>
    <property type="molecule type" value="Genomic_DNA"/>
</dbReference>
<dbReference type="InterPro" id="IPR034084">
    <property type="entry name" value="Thermitase-like_dom"/>
</dbReference>
<feature type="domain" description="Peptidase S8/S53" evidence="8">
    <location>
        <begin position="153"/>
        <end position="403"/>
    </location>
</feature>
<protein>
    <submittedName>
        <fullName evidence="9">Peptidase S8</fullName>
    </submittedName>
</protein>
<evidence type="ECO:0000313" key="10">
    <source>
        <dbReference type="EMBL" id="HFJ54352.1"/>
    </source>
</evidence>
<feature type="active site" description="Charge relay system" evidence="7">
    <location>
        <position position="202"/>
    </location>
</feature>
<evidence type="ECO:0000256" key="3">
    <source>
        <dbReference type="ARBA" id="ARBA00022525"/>
    </source>
</evidence>
<dbReference type="InterPro" id="IPR022398">
    <property type="entry name" value="Peptidase_S8_His-AS"/>
</dbReference>
<sequence length="493" mass="53301">MMSLLLLLFTLIPRPDCPPITTDDILRLSMIRERFTAAVTVSPHLPAGTEIRNRLVVGYYPEALSSLISQIQELGARTLLIDTNARFLVIATDSSEDRLIPQALTNSGGVRFVEPDYSVRILNIPNDPQFLLRQWDKWVMYADLAWDVVTGGTLKVAVVDNGVDYTHPDLAANFRSGELGYDFLNNDNDPKPDNPGIENAFHGTHVAGIIAAIRDNLIGVAGWAQIQLMAVRVLNDSGSGNLSDVARGIRWAVDNGARIINMSLGGDAASTVLIEACQYAASRGVLLIAASGNDGRSIITYPARLNECVAVGATNENSELAWFSNYGPEQELVAPGTSIFSTTPGGSYAEASGTSMAAPEVSGVATLILALDPGLSANDVRSILATSAIDMGSAGRDSRFGYGLVNAWRAVQLAQTLIRQTVRTKSVYHEKPAWLVTGRRLQLKMPASVRIYNSAGMLIFTTAAPVSEIIFTRAGTYMVELNRHQRQKLLILD</sequence>
<dbReference type="GO" id="GO:0006508">
    <property type="term" value="P:proteolysis"/>
    <property type="evidence" value="ECO:0007669"/>
    <property type="project" value="UniProtKB-KW"/>
</dbReference>
<dbReference type="GO" id="GO:0005576">
    <property type="term" value="C:extracellular region"/>
    <property type="evidence" value="ECO:0007669"/>
    <property type="project" value="UniProtKB-SubCell"/>
</dbReference>
<name>A0A7C1RXI3_UNCW3</name>
<evidence type="ECO:0000256" key="6">
    <source>
        <dbReference type="ARBA" id="ARBA00022825"/>
    </source>
</evidence>
<dbReference type="PROSITE" id="PS00137">
    <property type="entry name" value="SUBTILASE_HIS"/>
    <property type="match status" value="1"/>
</dbReference>
<keyword evidence="4 7" id="KW-0645">Protease</keyword>
<comment type="similarity">
    <text evidence="2 7">Belongs to the peptidase S8 family.</text>
</comment>
<dbReference type="AlphaFoldDB" id="A0A7C1RXI3"/>
<reference evidence="9" key="1">
    <citation type="journal article" date="2020" name="mSystems">
        <title>Genome- and Community-Level Interaction Insights into Carbon Utilization and Element Cycling Functions of Hydrothermarchaeota in Hydrothermal Sediment.</title>
        <authorList>
            <person name="Zhou Z."/>
            <person name="Liu Y."/>
            <person name="Xu W."/>
            <person name="Pan J."/>
            <person name="Luo Z.H."/>
            <person name="Li M."/>
        </authorList>
    </citation>
    <scope>NUCLEOTIDE SEQUENCE [LARGE SCALE GENOMIC DNA]</scope>
    <source>
        <strain evidence="9">SpSt-265</strain>
        <strain evidence="10">SpSt-465</strain>
    </source>
</reference>
<evidence type="ECO:0000256" key="4">
    <source>
        <dbReference type="ARBA" id="ARBA00022670"/>
    </source>
</evidence>
<evidence type="ECO:0000256" key="1">
    <source>
        <dbReference type="ARBA" id="ARBA00004613"/>
    </source>
</evidence>
<proteinExistence type="inferred from homology"/>